<gene>
    <name evidence="1" type="ORF">E2C01_081039</name>
</gene>
<accession>A0A5B7IVJ9</accession>
<evidence type="ECO:0000313" key="1">
    <source>
        <dbReference type="EMBL" id="MPC86219.1"/>
    </source>
</evidence>
<keyword evidence="2" id="KW-1185">Reference proteome</keyword>
<organism evidence="1 2">
    <name type="scientific">Portunus trituberculatus</name>
    <name type="common">Swimming crab</name>
    <name type="synonym">Neptunus trituberculatus</name>
    <dbReference type="NCBI Taxonomy" id="210409"/>
    <lineage>
        <taxon>Eukaryota</taxon>
        <taxon>Metazoa</taxon>
        <taxon>Ecdysozoa</taxon>
        <taxon>Arthropoda</taxon>
        <taxon>Crustacea</taxon>
        <taxon>Multicrustacea</taxon>
        <taxon>Malacostraca</taxon>
        <taxon>Eumalacostraca</taxon>
        <taxon>Eucarida</taxon>
        <taxon>Decapoda</taxon>
        <taxon>Pleocyemata</taxon>
        <taxon>Brachyura</taxon>
        <taxon>Eubrachyura</taxon>
        <taxon>Portunoidea</taxon>
        <taxon>Portunidae</taxon>
        <taxon>Portuninae</taxon>
        <taxon>Portunus</taxon>
    </lineage>
</organism>
<name>A0A5B7IVJ9_PORTR</name>
<evidence type="ECO:0000313" key="2">
    <source>
        <dbReference type="Proteomes" id="UP000324222"/>
    </source>
</evidence>
<dbReference type="EMBL" id="VSRR010070835">
    <property type="protein sequence ID" value="MPC86219.1"/>
    <property type="molecule type" value="Genomic_DNA"/>
</dbReference>
<proteinExistence type="predicted"/>
<protein>
    <submittedName>
        <fullName evidence="1">Uncharacterized protein</fullName>
    </submittedName>
</protein>
<reference evidence="1 2" key="1">
    <citation type="submission" date="2019-05" db="EMBL/GenBank/DDBJ databases">
        <title>Another draft genome of Portunus trituberculatus and its Hox gene families provides insights of decapod evolution.</title>
        <authorList>
            <person name="Jeong J.-H."/>
            <person name="Song I."/>
            <person name="Kim S."/>
            <person name="Choi T."/>
            <person name="Kim D."/>
            <person name="Ryu S."/>
            <person name="Kim W."/>
        </authorList>
    </citation>
    <scope>NUCLEOTIDE SEQUENCE [LARGE SCALE GENOMIC DNA]</scope>
    <source>
        <tissue evidence="1">Muscle</tissue>
    </source>
</reference>
<comment type="caution">
    <text evidence="1">The sequence shown here is derived from an EMBL/GenBank/DDBJ whole genome shotgun (WGS) entry which is preliminary data.</text>
</comment>
<dbReference type="Proteomes" id="UP000324222">
    <property type="component" value="Unassembled WGS sequence"/>
</dbReference>
<sequence length="59" mass="6422">MLENLQLLYETMDFRARVKPCVSVTKARPSPHLSVTAVIDAGTHASLRDAIATAIELTV</sequence>
<dbReference type="AlphaFoldDB" id="A0A5B7IVJ9"/>